<dbReference type="RefSeq" id="WP_157853317.1">
    <property type="nucleotide sequence ID" value="NZ_BNEE01000006.1"/>
</dbReference>
<dbReference type="OrthoDB" id="3695461at2"/>
<name>A0A919H2H8_9ACTN</name>
<dbReference type="SUPFAM" id="SSF55961">
    <property type="entry name" value="Bet v1-like"/>
    <property type="match status" value="1"/>
</dbReference>
<keyword evidence="2" id="KW-1185">Reference proteome</keyword>
<organism evidence="1 2">
    <name type="scientific">Streptomyces xanthophaeus</name>
    <dbReference type="NCBI Taxonomy" id="67385"/>
    <lineage>
        <taxon>Bacteria</taxon>
        <taxon>Bacillati</taxon>
        <taxon>Actinomycetota</taxon>
        <taxon>Actinomycetes</taxon>
        <taxon>Kitasatosporales</taxon>
        <taxon>Streptomycetaceae</taxon>
        <taxon>Streptomyces</taxon>
    </lineage>
</organism>
<dbReference type="AlphaFoldDB" id="A0A919H2H8"/>
<gene>
    <name evidence="1" type="ORF">Sxan_35780</name>
</gene>
<evidence type="ECO:0000313" key="1">
    <source>
        <dbReference type="EMBL" id="GHI86214.1"/>
    </source>
</evidence>
<proteinExistence type="predicted"/>
<dbReference type="GeneID" id="96806892"/>
<dbReference type="Proteomes" id="UP000600026">
    <property type="component" value="Unassembled WGS sequence"/>
</dbReference>
<reference evidence="1" key="1">
    <citation type="submission" date="2020-09" db="EMBL/GenBank/DDBJ databases">
        <title>Whole genome shotgun sequence of Streptomyces xanthophaeus NBRC 12829.</title>
        <authorList>
            <person name="Komaki H."/>
            <person name="Tamura T."/>
        </authorList>
    </citation>
    <scope>NUCLEOTIDE SEQUENCE</scope>
    <source>
        <strain evidence="1">NBRC 12829</strain>
    </source>
</reference>
<comment type="caution">
    <text evidence="1">The sequence shown here is derived from an EMBL/GenBank/DDBJ whole genome shotgun (WGS) entry which is preliminary data.</text>
</comment>
<sequence>MTTGWPTAPLDPVRRLRIMAAGLGAVMYAQEYIDAPLDEVWDVASDLEGELPHLVPTIQAFRMVPGFRPGAPERGQGWAHGPLGYRARFEVLLQPGYCLMQSRHVVGGMAAVAEGDGTLFAVLGGIRGGREAKALQALRALGDDRGLRMIDRTRRRTSARAAARAGSS</sequence>
<dbReference type="CDD" id="cd07812">
    <property type="entry name" value="SRPBCC"/>
    <property type="match status" value="1"/>
</dbReference>
<evidence type="ECO:0000313" key="2">
    <source>
        <dbReference type="Proteomes" id="UP000600026"/>
    </source>
</evidence>
<accession>A0A919H2H8</accession>
<dbReference type="EMBL" id="BNEE01000006">
    <property type="protein sequence ID" value="GHI86214.1"/>
    <property type="molecule type" value="Genomic_DNA"/>
</dbReference>
<protein>
    <submittedName>
        <fullName evidence="1">Uncharacterized protein</fullName>
    </submittedName>
</protein>